<keyword evidence="2" id="KW-1185">Reference proteome</keyword>
<keyword evidence="1" id="KW-0269">Exonuclease</keyword>
<dbReference type="SUPFAM" id="SSF53098">
    <property type="entry name" value="Ribonuclease H-like"/>
    <property type="match status" value="1"/>
</dbReference>
<reference evidence="1 2" key="1">
    <citation type="submission" date="2024-04" db="EMBL/GenBank/DDBJ databases">
        <title>Novel species of the genus Ideonella isolated from streams.</title>
        <authorList>
            <person name="Lu H."/>
        </authorList>
    </citation>
    <scope>NUCLEOTIDE SEQUENCE [LARGE SCALE GENOMIC DNA]</scope>
    <source>
        <strain evidence="1 2">DXS22W</strain>
    </source>
</reference>
<dbReference type="Proteomes" id="UP001365405">
    <property type="component" value="Unassembled WGS sequence"/>
</dbReference>
<protein>
    <submittedName>
        <fullName evidence="1">3'-5' exonuclease</fullName>
    </submittedName>
</protein>
<dbReference type="GO" id="GO:0004527">
    <property type="term" value="F:exonuclease activity"/>
    <property type="evidence" value="ECO:0007669"/>
    <property type="project" value="UniProtKB-KW"/>
</dbReference>
<accession>A0ABU9CD30</accession>
<gene>
    <name evidence="1" type="ORF">AACH10_00020</name>
</gene>
<sequence length="207" mass="22607">MSLGSGWAAIKREWSQRQLADPQWAFLWEAPPAGEWVALDVLASGRDAAHDRLLAVAAVRVAAVRVAADRVLASQRLELNLAPTGADAAGQADADRTAMAQLLQFIGPRPIVGYYLDFDLALIERAAQPLLGTGLPQPRIDVSALFHDWKFRQLPPYQQQGAVTIDLRWATLLRELGLPERESATPLDHAVQAGLAFVVLRHRLGLA</sequence>
<organism evidence="1 2">
    <name type="scientific">Pseudaquabacterium inlustre</name>
    <dbReference type="NCBI Taxonomy" id="2984192"/>
    <lineage>
        <taxon>Bacteria</taxon>
        <taxon>Pseudomonadati</taxon>
        <taxon>Pseudomonadota</taxon>
        <taxon>Betaproteobacteria</taxon>
        <taxon>Burkholderiales</taxon>
        <taxon>Sphaerotilaceae</taxon>
        <taxon>Pseudaquabacterium</taxon>
    </lineage>
</organism>
<comment type="caution">
    <text evidence="1">The sequence shown here is derived from an EMBL/GenBank/DDBJ whole genome shotgun (WGS) entry which is preliminary data.</text>
</comment>
<keyword evidence="1" id="KW-0540">Nuclease</keyword>
<dbReference type="Gene3D" id="3.30.420.10">
    <property type="entry name" value="Ribonuclease H-like superfamily/Ribonuclease H"/>
    <property type="match status" value="1"/>
</dbReference>
<proteinExistence type="predicted"/>
<dbReference type="InterPro" id="IPR012337">
    <property type="entry name" value="RNaseH-like_sf"/>
</dbReference>
<evidence type="ECO:0000313" key="2">
    <source>
        <dbReference type="Proteomes" id="UP001365405"/>
    </source>
</evidence>
<evidence type="ECO:0000313" key="1">
    <source>
        <dbReference type="EMBL" id="MEK8048619.1"/>
    </source>
</evidence>
<name>A0ABU9CD30_9BURK</name>
<dbReference type="EMBL" id="JBBUTH010000001">
    <property type="protein sequence ID" value="MEK8048619.1"/>
    <property type="molecule type" value="Genomic_DNA"/>
</dbReference>
<keyword evidence="1" id="KW-0378">Hydrolase</keyword>
<dbReference type="RefSeq" id="WP_341408297.1">
    <property type="nucleotide sequence ID" value="NZ_JBBUTH010000001.1"/>
</dbReference>
<dbReference type="InterPro" id="IPR036397">
    <property type="entry name" value="RNaseH_sf"/>
</dbReference>